<evidence type="ECO:0000259" key="1">
    <source>
        <dbReference type="Pfam" id="PF04149"/>
    </source>
</evidence>
<accession>A0ABV8KK03</accession>
<gene>
    <name evidence="2" type="ORF">ACFOX0_10915</name>
</gene>
<feature type="domain" description="DUF397" evidence="1">
    <location>
        <begin position="13"/>
        <end position="66"/>
    </location>
</feature>
<dbReference type="RefSeq" id="WP_377544345.1">
    <property type="nucleotide sequence ID" value="NZ_JBHSBN010000006.1"/>
</dbReference>
<name>A0ABV8KK03_9ACTN</name>
<dbReference type="Proteomes" id="UP001595868">
    <property type="component" value="Unassembled WGS sequence"/>
</dbReference>
<dbReference type="InterPro" id="IPR007278">
    <property type="entry name" value="DUF397"/>
</dbReference>
<keyword evidence="3" id="KW-1185">Reference proteome</keyword>
<evidence type="ECO:0000313" key="3">
    <source>
        <dbReference type="Proteomes" id="UP001595868"/>
    </source>
</evidence>
<reference evidence="3" key="1">
    <citation type="journal article" date="2019" name="Int. J. Syst. Evol. Microbiol.">
        <title>The Global Catalogue of Microorganisms (GCM) 10K type strain sequencing project: providing services to taxonomists for standard genome sequencing and annotation.</title>
        <authorList>
            <consortium name="The Broad Institute Genomics Platform"/>
            <consortium name="The Broad Institute Genome Sequencing Center for Infectious Disease"/>
            <person name="Wu L."/>
            <person name="Ma J."/>
        </authorList>
    </citation>
    <scope>NUCLEOTIDE SEQUENCE [LARGE SCALE GENOMIC DNA]</scope>
    <source>
        <strain evidence="3">2902at01</strain>
    </source>
</reference>
<protein>
    <submittedName>
        <fullName evidence="2">DUF397 domain-containing protein</fullName>
    </submittedName>
</protein>
<comment type="caution">
    <text evidence="2">The sequence shown here is derived from an EMBL/GenBank/DDBJ whole genome shotgun (WGS) entry which is preliminary data.</text>
</comment>
<organism evidence="2 3">
    <name type="scientific">Micromonospora zhanjiangensis</name>
    <dbReference type="NCBI Taxonomy" id="1522057"/>
    <lineage>
        <taxon>Bacteria</taxon>
        <taxon>Bacillati</taxon>
        <taxon>Actinomycetota</taxon>
        <taxon>Actinomycetes</taxon>
        <taxon>Micromonosporales</taxon>
        <taxon>Micromonosporaceae</taxon>
        <taxon>Micromonospora</taxon>
    </lineage>
</organism>
<evidence type="ECO:0000313" key="2">
    <source>
        <dbReference type="EMBL" id="MFC4106444.1"/>
    </source>
</evidence>
<proteinExistence type="predicted"/>
<dbReference type="Pfam" id="PF04149">
    <property type="entry name" value="DUF397"/>
    <property type="match status" value="1"/>
</dbReference>
<sequence length="73" mass="7865">MEAKGFRVDLSQASWFKSSRSGPNCDNCVEVAFVGGAIAVRDSKNPSGAALLFTPDEWDAFVYGAKDGEFDLD</sequence>
<dbReference type="EMBL" id="JBHSBN010000006">
    <property type="protein sequence ID" value="MFC4106444.1"/>
    <property type="molecule type" value="Genomic_DNA"/>
</dbReference>